<evidence type="ECO:0000256" key="1">
    <source>
        <dbReference type="ARBA" id="ARBA00004651"/>
    </source>
</evidence>
<evidence type="ECO:0000313" key="10">
    <source>
        <dbReference type="Proteomes" id="UP000184212"/>
    </source>
</evidence>
<dbReference type="OrthoDB" id="5933722at2"/>
<feature type="transmembrane region" description="Helical" evidence="6">
    <location>
        <begin position="422"/>
        <end position="446"/>
    </location>
</feature>
<protein>
    <submittedName>
        <fullName evidence="9">Putative ABC transport system permease protein</fullName>
    </submittedName>
</protein>
<keyword evidence="10" id="KW-1185">Reference proteome</keyword>
<name>A0A1M5VJH3_9BACT</name>
<sequence>MFKNYVLTTLRNISRRKGFSMLNVLGLSIGLAASLLIMQYVKDEFSFDDFHANKENIYRVQYDRYRDNELVLQCATTFPKVAPALLADYPEVQKACRLYLRYGGGVIRYDDIQMKEDNLFTADQSFFDVFSYSLLKGDRATALKEPNTAVVEEETARKYFGNADPMGKRIKFGNREEYEITGVIRSPENSHLKFSFLLSYPTLVKVVGPDAEQAWGWYDFYTYIQLSPGADPKALEAKFPEFIKKYGAEGDDKKIKFSLQRLTDIHLNSDLLQEARVNGNGRSVYFLSIIAFFILVIAWVNYINLATARAVERAKEVGVRKAIGAGRLQLMGQFIAEALIVNFGAVITAVALMSATIPLFNTLSGKALTTSILTDPTLWYTATVLFLAGSALSGLYPAFVLSSYQPARVLKGSMKGTHEGLLLRKMLVVMQFVASVALIAGTLIVYNQLQFMQNRDLGVDIDQVLVIHAPGVTDTSTYVSQLRSFKSEVQRHPNVQSFTASSEVPGNLIYWTNGGKRIGGDQELPSIVMYRMGIDHDFFGTYKNKVLAGRVFSEDFTADTSNVILNRKAVEVLGFNTPENAVGGQVKIGDDTLTVVGVVENYHQEGLKSNFRQTAFHLLPENHSYYSVKVQAKDIDQTLAYIKEKYSQQFPENPFDYFFLDTFFQRQYQTDRQFGQVFGFFALLAIFVASLGLFGLASFTASQRTKEIGIRKVLGSTVPNIFLLLSKDFLKLVIFANVIAIPLVVYFMDKWLHTFAFRINIGYWIFLVSAVLTLLIALITVSFQSIRAAMANPVKSLRYE</sequence>
<dbReference type="Proteomes" id="UP000184212">
    <property type="component" value="Unassembled WGS sequence"/>
</dbReference>
<keyword evidence="3 6" id="KW-0812">Transmembrane</keyword>
<evidence type="ECO:0000313" key="9">
    <source>
        <dbReference type="EMBL" id="SHH75338.1"/>
    </source>
</evidence>
<feature type="domain" description="ABC3 transporter permease C-terminal" evidence="7">
    <location>
        <begin position="289"/>
        <end position="406"/>
    </location>
</feature>
<keyword evidence="5 6" id="KW-0472">Membrane</keyword>
<dbReference type="Pfam" id="PF12704">
    <property type="entry name" value="MacB_PCD"/>
    <property type="match status" value="2"/>
</dbReference>
<dbReference type="Pfam" id="PF02687">
    <property type="entry name" value="FtsX"/>
    <property type="match status" value="2"/>
</dbReference>
<evidence type="ECO:0000256" key="2">
    <source>
        <dbReference type="ARBA" id="ARBA00022475"/>
    </source>
</evidence>
<feature type="transmembrane region" description="Helical" evidence="6">
    <location>
        <begin position="377"/>
        <end position="401"/>
    </location>
</feature>
<keyword evidence="2" id="KW-1003">Cell membrane</keyword>
<evidence type="ECO:0000256" key="5">
    <source>
        <dbReference type="ARBA" id="ARBA00023136"/>
    </source>
</evidence>
<dbReference type="AlphaFoldDB" id="A0A1M5VJH3"/>
<dbReference type="STRING" id="947013.SAMN04488109_5152"/>
<feature type="transmembrane region" description="Helical" evidence="6">
    <location>
        <begin position="729"/>
        <end position="749"/>
    </location>
</feature>
<dbReference type="InterPro" id="IPR025857">
    <property type="entry name" value="MacB_PCD"/>
</dbReference>
<dbReference type="InterPro" id="IPR050250">
    <property type="entry name" value="Macrolide_Exporter_MacB"/>
</dbReference>
<feature type="transmembrane region" description="Helical" evidence="6">
    <location>
        <begin position="334"/>
        <end position="357"/>
    </location>
</feature>
<evidence type="ECO:0000259" key="7">
    <source>
        <dbReference type="Pfam" id="PF02687"/>
    </source>
</evidence>
<feature type="transmembrane region" description="Helical" evidence="6">
    <location>
        <begin position="761"/>
        <end position="783"/>
    </location>
</feature>
<comment type="subcellular location">
    <subcellularLocation>
        <location evidence="1">Cell membrane</location>
        <topology evidence="1">Multi-pass membrane protein</topology>
    </subcellularLocation>
</comment>
<dbReference type="GO" id="GO:0005886">
    <property type="term" value="C:plasma membrane"/>
    <property type="evidence" value="ECO:0007669"/>
    <property type="project" value="UniProtKB-SubCell"/>
</dbReference>
<evidence type="ECO:0000256" key="3">
    <source>
        <dbReference type="ARBA" id="ARBA00022692"/>
    </source>
</evidence>
<gene>
    <name evidence="9" type="ORF">SAMN04488109_5152</name>
</gene>
<organism evidence="9 10">
    <name type="scientific">Chryseolinea serpens</name>
    <dbReference type="NCBI Taxonomy" id="947013"/>
    <lineage>
        <taxon>Bacteria</taxon>
        <taxon>Pseudomonadati</taxon>
        <taxon>Bacteroidota</taxon>
        <taxon>Cytophagia</taxon>
        <taxon>Cytophagales</taxon>
        <taxon>Fulvivirgaceae</taxon>
        <taxon>Chryseolinea</taxon>
    </lineage>
</organism>
<evidence type="ECO:0000256" key="6">
    <source>
        <dbReference type="SAM" id="Phobius"/>
    </source>
</evidence>
<dbReference type="EMBL" id="FQWQ01000004">
    <property type="protein sequence ID" value="SHH75338.1"/>
    <property type="molecule type" value="Genomic_DNA"/>
</dbReference>
<evidence type="ECO:0000259" key="8">
    <source>
        <dbReference type="Pfam" id="PF12704"/>
    </source>
</evidence>
<accession>A0A1M5VJH3</accession>
<proteinExistence type="predicted"/>
<reference evidence="9 10" key="1">
    <citation type="submission" date="2016-11" db="EMBL/GenBank/DDBJ databases">
        <authorList>
            <person name="Jaros S."/>
            <person name="Januszkiewicz K."/>
            <person name="Wedrychowicz H."/>
        </authorList>
    </citation>
    <scope>NUCLEOTIDE SEQUENCE [LARGE SCALE GENOMIC DNA]</scope>
    <source>
        <strain evidence="9 10">DSM 24574</strain>
    </source>
</reference>
<feature type="domain" description="MacB-like periplasmic core" evidence="8">
    <location>
        <begin position="20"/>
        <end position="239"/>
    </location>
</feature>
<dbReference type="RefSeq" id="WP_073140262.1">
    <property type="nucleotide sequence ID" value="NZ_FQWQ01000004.1"/>
</dbReference>
<dbReference type="GO" id="GO:0022857">
    <property type="term" value="F:transmembrane transporter activity"/>
    <property type="evidence" value="ECO:0007669"/>
    <property type="project" value="TreeGrafter"/>
</dbReference>
<feature type="transmembrane region" description="Helical" evidence="6">
    <location>
        <begin position="284"/>
        <end position="305"/>
    </location>
</feature>
<evidence type="ECO:0000256" key="4">
    <source>
        <dbReference type="ARBA" id="ARBA00022989"/>
    </source>
</evidence>
<feature type="transmembrane region" description="Helical" evidence="6">
    <location>
        <begin position="677"/>
        <end position="701"/>
    </location>
</feature>
<feature type="transmembrane region" description="Helical" evidence="6">
    <location>
        <begin position="21"/>
        <end position="41"/>
    </location>
</feature>
<feature type="domain" description="ABC3 transporter permease C-terminal" evidence="7">
    <location>
        <begin position="680"/>
        <end position="793"/>
    </location>
</feature>
<dbReference type="InterPro" id="IPR003838">
    <property type="entry name" value="ABC3_permease_C"/>
</dbReference>
<dbReference type="PANTHER" id="PTHR30572:SF18">
    <property type="entry name" value="ABC-TYPE MACROLIDE FAMILY EXPORT SYSTEM PERMEASE COMPONENT 2"/>
    <property type="match status" value="1"/>
</dbReference>
<dbReference type="PANTHER" id="PTHR30572">
    <property type="entry name" value="MEMBRANE COMPONENT OF TRANSPORTER-RELATED"/>
    <property type="match status" value="1"/>
</dbReference>
<keyword evidence="4 6" id="KW-1133">Transmembrane helix</keyword>
<feature type="domain" description="MacB-like periplasmic core" evidence="8">
    <location>
        <begin position="435"/>
        <end position="634"/>
    </location>
</feature>